<dbReference type="Proteomes" id="UP000626092">
    <property type="component" value="Unassembled WGS sequence"/>
</dbReference>
<dbReference type="InterPro" id="IPR057135">
    <property type="entry name" value="At4g27190-like_LRR"/>
</dbReference>
<evidence type="ECO:0000259" key="11">
    <source>
        <dbReference type="Pfam" id="PF25019"/>
    </source>
</evidence>
<dbReference type="FunFam" id="3.40.50.300:FF:001091">
    <property type="entry name" value="Probable disease resistance protein At1g61300"/>
    <property type="match status" value="1"/>
</dbReference>
<dbReference type="InterPro" id="IPR036388">
    <property type="entry name" value="WH-like_DNA-bd_sf"/>
</dbReference>
<dbReference type="InterPro" id="IPR027417">
    <property type="entry name" value="P-loop_NTPase"/>
</dbReference>
<dbReference type="Gene3D" id="3.40.50.300">
    <property type="entry name" value="P-loop containing nucleotide triphosphate hydrolases"/>
    <property type="match status" value="1"/>
</dbReference>
<evidence type="ECO:0000256" key="3">
    <source>
        <dbReference type="ARBA" id="ARBA00022737"/>
    </source>
</evidence>
<dbReference type="Gene3D" id="3.80.10.10">
    <property type="entry name" value="Ribonuclease Inhibitor"/>
    <property type="match status" value="4"/>
</dbReference>
<evidence type="ECO:0000256" key="2">
    <source>
        <dbReference type="ARBA" id="ARBA00022614"/>
    </source>
</evidence>
<dbReference type="SUPFAM" id="SSF52058">
    <property type="entry name" value="L domain-like"/>
    <property type="match status" value="2"/>
</dbReference>
<feature type="domain" description="NB-ARC" evidence="7">
    <location>
        <begin position="168"/>
        <end position="342"/>
    </location>
</feature>
<reference evidence="12" key="1">
    <citation type="submission" date="2019-11" db="EMBL/GenBank/DDBJ databases">
        <authorList>
            <person name="Liu Y."/>
            <person name="Hou J."/>
            <person name="Li T.-Q."/>
            <person name="Guan C.-H."/>
            <person name="Wu X."/>
            <person name="Wu H.-Z."/>
            <person name="Ling F."/>
            <person name="Zhang R."/>
            <person name="Shi X.-G."/>
            <person name="Ren J.-P."/>
            <person name="Chen E.-F."/>
            <person name="Sun J.-M."/>
        </authorList>
    </citation>
    <scope>NUCLEOTIDE SEQUENCE</scope>
    <source>
        <strain evidence="12">Adult_tree_wgs_1</strain>
        <tissue evidence="12">Leaves</tissue>
    </source>
</reference>
<evidence type="ECO:0008006" key="14">
    <source>
        <dbReference type="Google" id="ProtNLM"/>
    </source>
</evidence>
<dbReference type="GO" id="GO:0006952">
    <property type="term" value="P:defense response"/>
    <property type="evidence" value="ECO:0007669"/>
    <property type="project" value="UniProtKB-KW"/>
</dbReference>
<dbReference type="OrthoDB" id="1700985at2759"/>
<dbReference type="Pfam" id="PF18052">
    <property type="entry name" value="Rx_N"/>
    <property type="match status" value="1"/>
</dbReference>
<dbReference type="Gene3D" id="1.10.10.10">
    <property type="entry name" value="Winged helix-like DNA-binding domain superfamily/Winged helix DNA-binding domain"/>
    <property type="match status" value="1"/>
</dbReference>
<evidence type="ECO:0000259" key="10">
    <source>
        <dbReference type="Pfam" id="PF23559"/>
    </source>
</evidence>
<dbReference type="PRINTS" id="PR00364">
    <property type="entry name" value="DISEASERSIST"/>
</dbReference>
<evidence type="ECO:0000256" key="1">
    <source>
        <dbReference type="ARBA" id="ARBA00008894"/>
    </source>
</evidence>
<keyword evidence="4" id="KW-0547">Nucleotide-binding</keyword>
<dbReference type="InterPro" id="IPR032675">
    <property type="entry name" value="LRR_dom_sf"/>
</dbReference>
<name>A0A834HNG6_RHOSS</name>
<dbReference type="InterPro" id="IPR041118">
    <property type="entry name" value="Rx_N"/>
</dbReference>
<comment type="caution">
    <text evidence="12">The sequence shown here is derived from an EMBL/GenBank/DDBJ whole genome shotgun (WGS) entry which is preliminary data.</text>
</comment>
<dbReference type="GO" id="GO:0051707">
    <property type="term" value="P:response to other organism"/>
    <property type="evidence" value="ECO:0007669"/>
    <property type="project" value="UniProtKB-ARBA"/>
</dbReference>
<evidence type="ECO:0000259" key="7">
    <source>
        <dbReference type="Pfam" id="PF00931"/>
    </source>
</evidence>
<sequence length="1385" mass="156554">MAEIFLGGIVSVLAEKLVSVLVDELQKERTDTLLMTWKSMLEQVEAVVADAEEKQITDCHQEIKLWLEDLEELAYDMDDVLDEFATEALRRKVMEEPRACTSKVRALIPNCCSNFRMKSKLDEITARLKSVFDRRMVLGLQNIGMSDRAPQRIPTSSLIMESCLYGRDKDKKEIMELLMSDQSSSNKVGVVPIVGMGGVGKTTLAKMVYNDEMVNKHFEMKAWVCVSDEFDILRVTIAILESFTSEICDLVAFNQVQAQLRKALAGKRFVIVLDDVWHINPTDWSSLKSPFNDGALGSKIIVTTQSTGVAQTLAETNKYYILKELSEDDCWSIFAQYAFDDRSMDANPNLVSIGREIMKKHKGSPLVARTLGGLLRFKLGEDEWEQVLNSNLWEIPKAARNIIPALRLSYYHLPSHLKKCFTYCSILPKDYEFEEKELVFLWMAEGLIPKQTGQMQMEDLGCEYFNELLSRSFFQPSNSGLFVMPDLINDLAQTLARKNCFRLEDKLKESVGDVCISKARHSSYTRGYRDGIKKFEAFQKAKNLRTFLPLGSRYQGFSNLTSNVPLHLLPGLRRLRVLSLRRYRIGELSNSIGDLKHVRYLDLSCALILTLPESIGTLYNLQTLILRDCKNLKKLPANTSDLISLRHLDVTGADSLQEMPQKMGKLTGLQTLSNFIVGNGNEFAITELGNLIQLRGTLSISGLENVADAQDARKANLKDKQGLDVLLMEWSDISDNSRNESVESKVLDMLEPHKKLKKLSIKGYGGLTFPTWVENSLFSNMVYLKFQNCEKCTSLPPLGQLPMLAELYIQGMKAIGNVGLEFYGLGCSNPFPSLEILTFNDMPEWKDWTPFGVEEGAQAFARLSKLSIIRCPKLLHELPRNLPRLKKLNIEECPVLVVAWGPNPTQLNEVRNMLPFESLDSLHLKDVLTPDSFCIPKFGDQIVLKNTRHSLLSSLTFLKVENIRGHTCLPSWFFQGLMGLLELYLSDFEELTLLWKNEVRLQGRLPALRRLTIGGCPKLSSLFAEGEEEDDLKSLQELSIYRCPRLKSFPKTGLPSTLRELRIRFCDGLESLPDLRLLDNLEELELYSCSSLSGLPPTLQVLDVDNCAKLESLLAEEGMKINCPDLVSISIASCRRLKTLPDVENNGLRNLSHLVIRSCDNLESLPEGWFSTTNFTELDIIRCQKLKPLPNHVYNNNHLASLKKLGLYSSPAASGLVSRILDERGSSYFTNLTSLTIANVDIPVGAGKLRGLYSLRNLNLYDCDWVSFPKDVLPSSLVVLDIWIFPKLKKLSFKDFENLVSLEQLCIENCSKLKSISELGRLPSLSDLLISDCRKLVWFPEQGLPPSLLYLQINGCPKLKQRCEKGKGQYWRFIADVPQVMIDED</sequence>
<dbReference type="Pfam" id="PF23247">
    <property type="entry name" value="LRR_RPS2"/>
    <property type="match status" value="1"/>
</dbReference>
<organism evidence="12 13">
    <name type="scientific">Rhododendron simsii</name>
    <name type="common">Sims's rhododendron</name>
    <dbReference type="NCBI Taxonomy" id="118357"/>
    <lineage>
        <taxon>Eukaryota</taxon>
        <taxon>Viridiplantae</taxon>
        <taxon>Streptophyta</taxon>
        <taxon>Embryophyta</taxon>
        <taxon>Tracheophyta</taxon>
        <taxon>Spermatophyta</taxon>
        <taxon>Magnoliopsida</taxon>
        <taxon>eudicotyledons</taxon>
        <taxon>Gunneridae</taxon>
        <taxon>Pentapetalae</taxon>
        <taxon>asterids</taxon>
        <taxon>Ericales</taxon>
        <taxon>Ericaceae</taxon>
        <taxon>Ericoideae</taxon>
        <taxon>Rhodoreae</taxon>
        <taxon>Rhododendron</taxon>
    </lineage>
</organism>
<evidence type="ECO:0000256" key="5">
    <source>
        <dbReference type="ARBA" id="ARBA00022821"/>
    </source>
</evidence>
<dbReference type="Gene3D" id="1.10.8.430">
    <property type="entry name" value="Helical domain of apoptotic protease-activating factors"/>
    <property type="match status" value="1"/>
</dbReference>
<evidence type="ECO:0000259" key="9">
    <source>
        <dbReference type="Pfam" id="PF23247"/>
    </source>
</evidence>
<keyword evidence="3" id="KW-0677">Repeat</keyword>
<dbReference type="PANTHER" id="PTHR36766:SF51">
    <property type="entry name" value="DISEASE RESISTANCE RPP13-LIKE PROTEIN 1"/>
    <property type="match status" value="1"/>
</dbReference>
<feature type="domain" description="R13L1/DRL21-like LRR repeat region" evidence="11">
    <location>
        <begin position="685"/>
        <end position="812"/>
    </location>
</feature>
<feature type="domain" description="Disease resistance protein winged helix" evidence="10">
    <location>
        <begin position="426"/>
        <end position="492"/>
    </location>
</feature>
<evidence type="ECO:0000313" key="12">
    <source>
        <dbReference type="EMBL" id="KAF7153864.1"/>
    </source>
</evidence>
<feature type="domain" description="Disease resistance N-terminal" evidence="8">
    <location>
        <begin position="9"/>
        <end position="98"/>
    </location>
</feature>
<dbReference type="InterPro" id="IPR002182">
    <property type="entry name" value="NB-ARC"/>
</dbReference>
<dbReference type="Pfam" id="PF23559">
    <property type="entry name" value="WHD_DRP"/>
    <property type="match status" value="1"/>
</dbReference>
<accession>A0A834HNG6</accession>
<dbReference type="GO" id="GO:0005524">
    <property type="term" value="F:ATP binding"/>
    <property type="evidence" value="ECO:0007669"/>
    <property type="project" value="UniProtKB-KW"/>
</dbReference>
<dbReference type="Pfam" id="PF25019">
    <property type="entry name" value="LRR_R13L1-DRL21"/>
    <property type="match status" value="1"/>
</dbReference>
<evidence type="ECO:0000256" key="4">
    <source>
        <dbReference type="ARBA" id="ARBA00022741"/>
    </source>
</evidence>
<dbReference type="GO" id="GO:0043531">
    <property type="term" value="F:ADP binding"/>
    <property type="evidence" value="ECO:0007669"/>
    <property type="project" value="InterPro"/>
</dbReference>
<feature type="domain" description="Disease resistance protein At4g27190-like leucine-rich repeats" evidence="9">
    <location>
        <begin position="1032"/>
        <end position="1160"/>
    </location>
</feature>
<comment type="similarity">
    <text evidence="1">Belongs to the disease resistance NB-LRR family.</text>
</comment>
<keyword evidence="5" id="KW-0611">Plant defense</keyword>
<dbReference type="InterPro" id="IPR058922">
    <property type="entry name" value="WHD_DRP"/>
</dbReference>
<evidence type="ECO:0000256" key="6">
    <source>
        <dbReference type="ARBA" id="ARBA00022840"/>
    </source>
</evidence>
<proteinExistence type="inferred from homology"/>
<evidence type="ECO:0000259" key="8">
    <source>
        <dbReference type="Pfam" id="PF18052"/>
    </source>
</evidence>
<evidence type="ECO:0000313" key="13">
    <source>
        <dbReference type="Proteomes" id="UP000626092"/>
    </source>
</evidence>
<dbReference type="SUPFAM" id="SSF52540">
    <property type="entry name" value="P-loop containing nucleoside triphosphate hydrolases"/>
    <property type="match status" value="1"/>
</dbReference>
<dbReference type="Pfam" id="PF00931">
    <property type="entry name" value="NB-ARC"/>
    <property type="match status" value="1"/>
</dbReference>
<keyword evidence="6" id="KW-0067">ATP-binding</keyword>
<dbReference type="InterPro" id="IPR056789">
    <property type="entry name" value="LRR_R13L1-DRL21"/>
</dbReference>
<dbReference type="PANTHER" id="PTHR36766">
    <property type="entry name" value="PLANT BROAD-SPECTRUM MILDEW RESISTANCE PROTEIN RPW8"/>
    <property type="match status" value="1"/>
</dbReference>
<dbReference type="EMBL" id="WJXA01000001">
    <property type="protein sequence ID" value="KAF7153864.1"/>
    <property type="molecule type" value="Genomic_DNA"/>
</dbReference>
<protein>
    <recommendedName>
        <fullName evidence="14">Disease resistance RPP13-like protein 1</fullName>
    </recommendedName>
</protein>
<dbReference type="InterPro" id="IPR042197">
    <property type="entry name" value="Apaf_helical"/>
</dbReference>
<keyword evidence="2" id="KW-0433">Leucine-rich repeat</keyword>
<keyword evidence="13" id="KW-1185">Reference proteome</keyword>
<gene>
    <name evidence="12" type="ORF">RHSIM_Rhsim01G0059100</name>
</gene>
<dbReference type="Gene3D" id="1.20.5.4130">
    <property type="match status" value="1"/>
</dbReference>